<proteinExistence type="predicted"/>
<name>A0A6C0D7P4_9ZZZZ</name>
<evidence type="ECO:0000313" key="1">
    <source>
        <dbReference type="EMBL" id="QHT12330.1"/>
    </source>
</evidence>
<dbReference type="EMBL" id="MN739543">
    <property type="protein sequence ID" value="QHT12330.1"/>
    <property type="molecule type" value="Genomic_DNA"/>
</dbReference>
<organism evidence="1">
    <name type="scientific">viral metagenome</name>
    <dbReference type="NCBI Taxonomy" id="1070528"/>
    <lineage>
        <taxon>unclassified sequences</taxon>
        <taxon>metagenomes</taxon>
        <taxon>organismal metagenomes</taxon>
    </lineage>
</organism>
<sequence>MNKTRKNSNSQKRIASFAVKNPKKACEEGLKSKKLKEDMKKKGININTLKKDKSFKKTFFKECISQLKQLKPLLKLLKTRKN</sequence>
<reference evidence="1" key="1">
    <citation type="journal article" date="2020" name="Nature">
        <title>Giant virus diversity and host interactions through global metagenomics.</title>
        <authorList>
            <person name="Schulz F."/>
            <person name="Roux S."/>
            <person name="Paez-Espino D."/>
            <person name="Jungbluth S."/>
            <person name="Walsh D.A."/>
            <person name="Denef V.J."/>
            <person name="McMahon K.D."/>
            <person name="Konstantinidis K.T."/>
            <person name="Eloe-Fadrosh E.A."/>
            <person name="Kyrpides N.C."/>
            <person name="Woyke T."/>
        </authorList>
    </citation>
    <scope>NUCLEOTIDE SEQUENCE</scope>
    <source>
        <strain evidence="1">GVMAG-M-3300023174-129</strain>
    </source>
</reference>
<accession>A0A6C0D7P4</accession>
<dbReference type="AlphaFoldDB" id="A0A6C0D7P4"/>
<protein>
    <submittedName>
        <fullName evidence="1">Uncharacterized protein</fullName>
    </submittedName>
</protein>